<dbReference type="CDD" id="cd08432">
    <property type="entry name" value="PBP2_GcdR_TrpI_HvrB_AmpR_like"/>
    <property type="match status" value="1"/>
</dbReference>
<keyword evidence="3" id="KW-0238">DNA-binding</keyword>
<dbReference type="InterPro" id="IPR005119">
    <property type="entry name" value="LysR_subst-bd"/>
</dbReference>
<protein>
    <submittedName>
        <fullName evidence="7">LysR family transcriptional regulator</fullName>
    </submittedName>
</protein>
<dbReference type="FunFam" id="1.10.10.10:FF:000001">
    <property type="entry name" value="LysR family transcriptional regulator"/>
    <property type="match status" value="1"/>
</dbReference>
<dbReference type="GO" id="GO:0043565">
    <property type="term" value="F:sequence-specific DNA binding"/>
    <property type="evidence" value="ECO:0007669"/>
    <property type="project" value="TreeGrafter"/>
</dbReference>
<dbReference type="Proteomes" id="UP000231501">
    <property type="component" value="Unassembled WGS sequence"/>
</dbReference>
<dbReference type="PANTHER" id="PTHR30537">
    <property type="entry name" value="HTH-TYPE TRANSCRIPTIONAL REGULATOR"/>
    <property type="match status" value="1"/>
</dbReference>
<dbReference type="AlphaFoldDB" id="A0A2G9CEI6"/>
<comment type="similarity">
    <text evidence="1">Belongs to the LysR transcriptional regulatory family.</text>
</comment>
<sequence length="331" mass="35379">MSTTHACSGKSAGSYEASTPSTSESFSCEPCTRIMAMSSRSALPPLQNLQAFVAAAEAGSFTQAAGAMHLTQGAVSRQVLALEAHFGCALFTRQARGLALTSEGAVLLAAVREALAGIGAASEAIRRQAAVINLQVPPTLAARWLLPRLPRLRQALPDLDLRISTNWTDAPDFARSSVDAIVAHGQGRWPGVDKVLLMRERLTPMCAQATAARLKTPADLAKVELLHPGPERREWRRWLEGASVEGVDGASGHVFDTLDLALSAAMRGQGVAIADPRMLHEIVDDGLLVTPFETQVASGNGYFLTWPPAHGSKRGLAELRAWLSKEFSSRR</sequence>
<dbReference type="Pfam" id="PF03466">
    <property type="entry name" value="LysR_substrate"/>
    <property type="match status" value="1"/>
</dbReference>
<dbReference type="InterPro" id="IPR036388">
    <property type="entry name" value="WH-like_DNA-bd_sf"/>
</dbReference>
<dbReference type="GO" id="GO:0006351">
    <property type="term" value="P:DNA-templated transcription"/>
    <property type="evidence" value="ECO:0007669"/>
    <property type="project" value="TreeGrafter"/>
</dbReference>
<evidence type="ECO:0000313" key="8">
    <source>
        <dbReference type="Proteomes" id="UP000231501"/>
    </source>
</evidence>
<accession>A0A2G9CEI6</accession>
<keyword evidence="4" id="KW-0804">Transcription</keyword>
<keyword evidence="2" id="KW-0805">Transcription regulation</keyword>
<gene>
    <name evidence="7" type="ORF">CS062_07210</name>
</gene>
<dbReference type="InterPro" id="IPR000847">
    <property type="entry name" value="LysR_HTH_N"/>
</dbReference>
<dbReference type="Gene3D" id="1.10.10.10">
    <property type="entry name" value="Winged helix-like DNA-binding domain superfamily/Winged helix DNA-binding domain"/>
    <property type="match status" value="1"/>
</dbReference>
<proteinExistence type="inferred from homology"/>
<comment type="caution">
    <text evidence="7">The sequence shown here is derived from an EMBL/GenBank/DDBJ whole genome shotgun (WGS) entry which is preliminary data.</text>
</comment>
<evidence type="ECO:0000259" key="6">
    <source>
        <dbReference type="PROSITE" id="PS50931"/>
    </source>
</evidence>
<dbReference type="EMBL" id="PEOG01000015">
    <property type="protein sequence ID" value="PIM53909.1"/>
    <property type="molecule type" value="Genomic_DNA"/>
</dbReference>
<evidence type="ECO:0000256" key="4">
    <source>
        <dbReference type="ARBA" id="ARBA00023163"/>
    </source>
</evidence>
<evidence type="ECO:0000313" key="7">
    <source>
        <dbReference type="EMBL" id="PIM53909.1"/>
    </source>
</evidence>
<evidence type="ECO:0000256" key="5">
    <source>
        <dbReference type="SAM" id="MobiDB-lite"/>
    </source>
</evidence>
<dbReference type="InterPro" id="IPR058163">
    <property type="entry name" value="LysR-type_TF_proteobact-type"/>
</dbReference>
<reference evidence="7 8" key="1">
    <citation type="submission" date="2017-11" db="EMBL/GenBank/DDBJ databases">
        <title>Draft genome sequence of Mitsuaria sp. HWN-4.</title>
        <authorList>
            <person name="Gundlapally S.R."/>
        </authorList>
    </citation>
    <scope>NUCLEOTIDE SEQUENCE [LARGE SCALE GENOMIC DNA]</scope>
    <source>
        <strain evidence="7 8">HWN-4</strain>
    </source>
</reference>
<dbReference type="Gene3D" id="3.40.190.10">
    <property type="entry name" value="Periplasmic binding protein-like II"/>
    <property type="match status" value="2"/>
</dbReference>
<dbReference type="SUPFAM" id="SSF46785">
    <property type="entry name" value="Winged helix' DNA-binding domain"/>
    <property type="match status" value="1"/>
</dbReference>
<organism evidence="7 8">
    <name type="scientific">Roseateles chitinivorans</name>
    <dbReference type="NCBI Taxonomy" id="2917965"/>
    <lineage>
        <taxon>Bacteria</taxon>
        <taxon>Pseudomonadati</taxon>
        <taxon>Pseudomonadota</taxon>
        <taxon>Betaproteobacteria</taxon>
        <taxon>Burkholderiales</taxon>
        <taxon>Sphaerotilaceae</taxon>
        <taxon>Roseateles</taxon>
    </lineage>
</organism>
<dbReference type="PRINTS" id="PR00039">
    <property type="entry name" value="HTHLYSR"/>
</dbReference>
<name>A0A2G9CEI6_9BURK</name>
<dbReference type="SUPFAM" id="SSF53850">
    <property type="entry name" value="Periplasmic binding protein-like II"/>
    <property type="match status" value="1"/>
</dbReference>
<feature type="region of interest" description="Disordered" evidence="5">
    <location>
        <begin position="1"/>
        <end position="25"/>
    </location>
</feature>
<dbReference type="PANTHER" id="PTHR30537:SF26">
    <property type="entry name" value="GLYCINE CLEAVAGE SYSTEM TRANSCRIPTIONAL ACTIVATOR"/>
    <property type="match status" value="1"/>
</dbReference>
<feature type="compositionally biased region" description="Polar residues" evidence="5">
    <location>
        <begin position="16"/>
        <end position="25"/>
    </location>
</feature>
<keyword evidence="8" id="KW-1185">Reference proteome</keyword>
<feature type="domain" description="HTH lysR-type" evidence="6">
    <location>
        <begin position="44"/>
        <end position="101"/>
    </location>
</feature>
<evidence type="ECO:0000256" key="2">
    <source>
        <dbReference type="ARBA" id="ARBA00023015"/>
    </source>
</evidence>
<dbReference type="InterPro" id="IPR036390">
    <property type="entry name" value="WH_DNA-bd_sf"/>
</dbReference>
<evidence type="ECO:0000256" key="3">
    <source>
        <dbReference type="ARBA" id="ARBA00023125"/>
    </source>
</evidence>
<dbReference type="GO" id="GO:0003700">
    <property type="term" value="F:DNA-binding transcription factor activity"/>
    <property type="evidence" value="ECO:0007669"/>
    <property type="project" value="InterPro"/>
</dbReference>
<evidence type="ECO:0000256" key="1">
    <source>
        <dbReference type="ARBA" id="ARBA00009437"/>
    </source>
</evidence>
<dbReference type="PROSITE" id="PS50931">
    <property type="entry name" value="HTH_LYSR"/>
    <property type="match status" value="1"/>
</dbReference>
<dbReference type="Pfam" id="PF00126">
    <property type="entry name" value="HTH_1"/>
    <property type="match status" value="1"/>
</dbReference>